<dbReference type="PANTHER" id="PTHR46825">
    <property type="entry name" value="D-ALANYL-D-ALANINE-CARBOXYPEPTIDASE/ENDOPEPTIDASE AMPH"/>
    <property type="match status" value="1"/>
</dbReference>
<proteinExistence type="predicted"/>
<sequence>EGRLRELTPEHLIAWGLAAPPTHAPGAGWAYSNTNYILLGQLLEKMTGMRAETYIDRHIIKPAGMENTYFPATPYVQGPHSRQYESLHGGADPPREYSVYDMSWIGTAGALVSTMDDLNRFYRALFTGKLIGTGTLVEMRRTVPVRDEDGNPIMNYGLGLYAVTMPCGTFWGHDGIVFGAGTQALSSPDGRKQIALGHNLTKYQELNGNGAPVPHAIDNAMGAHMVQALCGGGGPLPNPTVRQTPPLPLQYLARH</sequence>
<dbReference type="Pfam" id="PF00144">
    <property type="entry name" value="Beta-lactamase"/>
    <property type="match status" value="1"/>
</dbReference>
<dbReference type="PANTHER" id="PTHR46825:SF7">
    <property type="entry name" value="D-ALANYL-D-ALANINE CARBOXYPEPTIDASE"/>
    <property type="match status" value="1"/>
</dbReference>
<dbReference type="GO" id="GO:0016787">
    <property type="term" value="F:hydrolase activity"/>
    <property type="evidence" value="ECO:0007669"/>
    <property type="project" value="UniProtKB-KW"/>
</dbReference>
<dbReference type="EC" id="3.-.-.-" evidence="2"/>
<reference evidence="3" key="1">
    <citation type="journal article" date="2019" name="Int. J. Syst. Evol. Microbiol.">
        <title>The Global Catalogue of Microorganisms (GCM) 10K type strain sequencing project: providing services to taxonomists for standard genome sequencing and annotation.</title>
        <authorList>
            <consortium name="The Broad Institute Genomics Platform"/>
            <consortium name="The Broad Institute Genome Sequencing Center for Infectious Disease"/>
            <person name="Wu L."/>
            <person name="Ma J."/>
        </authorList>
    </citation>
    <scope>NUCLEOTIDE SEQUENCE [LARGE SCALE GENOMIC DNA]</scope>
    <source>
        <strain evidence="3">JCM 31696</strain>
    </source>
</reference>
<feature type="non-terminal residue" evidence="2">
    <location>
        <position position="1"/>
    </location>
</feature>
<protein>
    <submittedName>
        <fullName evidence="2">Serine hydrolase domain-containing protein</fullName>
        <ecNumber evidence="2">3.-.-.-</ecNumber>
    </submittedName>
</protein>
<dbReference type="InterPro" id="IPR050491">
    <property type="entry name" value="AmpC-like"/>
</dbReference>
<evidence type="ECO:0000313" key="2">
    <source>
        <dbReference type="EMBL" id="MFD0854114.1"/>
    </source>
</evidence>
<dbReference type="EMBL" id="JBHTIR010002701">
    <property type="protein sequence ID" value="MFD0854114.1"/>
    <property type="molecule type" value="Genomic_DNA"/>
</dbReference>
<keyword evidence="3" id="KW-1185">Reference proteome</keyword>
<gene>
    <name evidence="2" type="ORF">ACFQ07_17895</name>
</gene>
<dbReference type="InterPro" id="IPR001466">
    <property type="entry name" value="Beta-lactam-related"/>
</dbReference>
<comment type="caution">
    <text evidence="2">The sequence shown here is derived from an EMBL/GenBank/DDBJ whole genome shotgun (WGS) entry which is preliminary data.</text>
</comment>
<accession>A0ABW3CHU7</accession>
<keyword evidence="2" id="KW-0378">Hydrolase</keyword>
<dbReference type="Gene3D" id="3.40.710.10">
    <property type="entry name" value="DD-peptidase/beta-lactamase superfamily"/>
    <property type="match status" value="1"/>
</dbReference>
<evidence type="ECO:0000313" key="3">
    <source>
        <dbReference type="Proteomes" id="UP001597083"/>
    </source>
</evidence>
<evidence type="ECO:0000259" key="1">
    <source>
        <dbReference type="Pfam" id="PF00144"/>
    </source>
</evidence>
<dbReference type="Proteomes" id="UP001597083">
    <property type="component" value="Unassembled WGS sequence"/>
</dbReference>
<feature type="domain" description="Beta-lactamase-related" evidence="1">
    <location>
        <begin position="12"/>
        <end position="199"/>
    </location>
</feature>
<name>A0ABW3CHU7_9ACTN</name>
<dbReference type="SUPFAM" id="SSF56601">
    <property type="entry name" value="beta-lactamase/transpeptidase-like"/>
    <property type="match status" value="1"/>
</dbReference>
<organism evidence="2 3">
    <name type="scientific">Actinomadura adrarensis</name>
    <dbReference type="NCBI Taxonomy" id="1819600"/>
    <lineage>
        <taxon>Bacteria</taxon>
        <taxon>Bacillati</taxon>
        <taxon>Actinomycetota</taxon>
        <taxon>Actinomycetes</taxon>
        <taxon>Streptosporangiales</taxon>
        <taxon>Thermomonosporaceae</taxon>
        <taxon>Actinomadura</taxon>
    </lineage>
</organism>
<dbReference type="InterPro" id="IPR012338">
    <property type="entry name" value="Beta-lactam/transpept-like"/>
</dbReference>